<comment type="caution">
    <text evidence="5">The sequence shown here is derived from an EMBL/GenBank/DDBJ whole genome shotgun (WGS) entry which is preliminary data.</text>
</comment>
<keyword evidence="7" id="KW-1185">Reference proteome</keyword>
<dbReference type="Proteomes" id="UP000261166">
    <property type="component" value="Unassembled WGS sequence"/>
</dbReference>
<dbReference type="GO" id="GO:0003700">
    <property type="term" value="F:DNA-binding transcription factor activity"/>
    <property type="evidence" value="ECO:0007669"/>
    <property type="project" value="InterPro"/>
</dbReference>
<evidence type="ECO:0000256" key="3">
    <source>
        <dbReference type="ARBA" id="ARBA00023163"/>
    </source>
</evidence>
<dbReference type="PANTHER" id="PTHR43537">
    <property type="entry name" value="TRANSCRIPTIONAL REGULATOR, GNTR FAMILY"/>
    <property type="match status" value="1"/>
</dbReference>
<sequence>MQLAEDINFTTEKKELLSEKIHDEILELIIKNASEEEQVLNEKRLVELFGVSKAPVREALIKLCSEGVLRNVPRYGYVVVKMKEKDARDITKLRCILETEALKAGFDNIIQYHLPDIKAHIDNTARMQLEPVDVWRVWEDNEQFHLLLASYADNQLLMKFLKESLGIQKRIYAQFSWNKKQSMDDCFDEEPHVGIYRALQDKDLDKALELLRRDISSSLENRMPG</sequence>
<evidence type="ECO:0000256" key="2">
    <source>
        <dbReference type="ARBA" id="ARBA00023125"/>
    </source>
</evidence>
<reference evidence="5 8" key="1">
    <citation type="submission" date="2018-08" db="EMBL/GenBank/DDBJ databases">
        <title>A genome reference for cultivated species of the human gut microbiota.</title>
        <authorList>
            <person name="Zou Y."/>
            <person name="Xue W."/>
            <person name="Luo G."/>
        </authorList>
    </citation>
    <scope>NUCLEOTIDE SEQUENCE [LARGE SCALE GENOMIC DNA]</scope>
    <source>
        <strain evidence="6 8">AF26-4BH</strain>
        <strain evidence="5">TF05-5AC</strain>
    </source>
</reference>
<dbReference type="InterPro" id="IPR036388">
    <property type="entry name" value="WH-like_DNA-bd_sf"/>
</dbReference>
<evidence type="ECO:0000313" key="5">
    <source>
        <dbReference type="EMBL" id="RGE59236.1"/>
    </source>
</evidence>
<feature type="domain" description="HTH gntR-type" evidence="4">
    <location>
        <begin position="15"/>
        <end position="82"/>
    </location>
</feature>
<dbReference type="InterPro" id="IPR000524">
    <property type="entry name" value="Tscrpt_reg_HTH_GntR"/>
</dbReference>
<dbReference type="InterPro" id="IPR008920">
    <property type="entry name" value="TF_FadR/GntR_C"/>
</dbReference>
<dbReference type="PROSITE" id="PS50949">
    <property type="entry name" value="HTH_GNTR"/>
    <property type="match status" value="1"/>
</dbReference>
<dbReference type="Gene3D" id="1.20.120.530">
    <property type="entry name" value="GntR ligand-binding domain-like"/>
    <property type="match status" value="1"/>
</dbReference>
<organism evidence="5 7">
    <name type="scientific">Eisenbergiella massiliensis</name>
    <dbReference type="NCBI Taxonomy" id="1720294"/>
    <lineage>
        <taxon>Bacteria</taxon>
        <taxon>Bacillati</taxon>
        <taxon>Bacillota</taxon>
        <taxon>Clostridia</taxon>
        <taxon>Lachnospirales</taxon>
        <taxon>Lachnospiraceae</taxon>
        <taxon>Eisenbergiella</taxon>
    </lineage>
</organism>
<dbReference type="EMBL" id="QVLV01000009">
    <property type="protein sequence ID" value="RGE59236.1"/>
    <property type="molecule type" value="Genomic_DNA"/>
</dbReference>
<dbReference type="OrthoDB" id="5449at2"/>
<dbReference type="GO" id="GO:0003677">
    <property type="term" value="F:DNA binding"/>
    <property type="evidence" value="ECO:0007669"/>
    <property type="project" value="UniProtKB-KW"/>
</dbReference>
<protein>
    <submittedName>
        <fullName evidence="5">GntR family transcriptional regulator</fullName>
    </submittedName>
</protein>
<evidence type="ECO:0000313" key="8">
    <source>
        <dbReference type="Proteomes" id="UP000261166"/>
    </source>
</evidence>
<keyword evidence="1" id="KW-0805">Transcription regulation</keyword>
<dbReference type="EMBL" id="QVLU01000006">
    <property type="protein sequence ID" value="RGE72360.1"/>
    <property type="molecule type" value="Genomic_DNA"/>
</dbReference>
<dbReference type="Pfam" id="PF00392">
    <property type="entry name" value="GntR"/>
    <property type="match status" value="1"/>
</dbReference>
<dbReference type="AlphaFoldDB" id="A0A3E3I384"/>
<proteinExistence type="predicted"/>
<dbReference type="RefSeq" id="WP_025487502.1">
    <property type="nucleotide sequence ID" value="NZ_CALBAU010000189.1"/>
</dbReference>
<dbReference type="PANTHER" id="PTHR43537:SF24">
    <property type="entry name" value="GLUCONATE OPERON TRANSCRIPTIONAL REPRESSOR"/>
    <property type="match status" value="1"/>
</dbReference>
<evidence type="ECO:0000313" key="7">
    <source>
        <dbReference type="Proteomes" id="UP000260812"/>
    </source>
</evidence>
<dbReference type="InterPro" id="IPR011711">
    <property type="entry name" value="GntR_C"/>
</dbReference>
<evidence type="ECO:0000313" key="6">
    <source>
        <dbReference type="EMBL" id="RGE72360.1"/>
    </source>
</evidence>
<dbReference type="Gene3D" id="1.10.10.10">
    <property type="entry name" value="Winged helix-like DNA-binding domain superfamily/Winged helix DNA-binding domain"/>
    <property type="match status" value="1"/>
</dbReference>
<name>A0A3E3I384_9FIRM</name>
<accession>A0A3E3I384</accession>
<dbReference type="SMART" id="SM00895">
    <property type="entry name" value="FCD"/>
    <property type="match status" value="1"/>
</dbReference>
<gene>
    <name evidence="6" type="ORF">DWY69_08350</name>
    <name evidence="5" type="ORF">DXC51_14795</name>
</gene>
<dbReference type="Pfam" id="PF07729">
    <property type="entry name" value="FCD"/>
    <property type="match status" value="1"/>
</dbReference>
<dbReference type="Proteomes" id="UP000260812">
    <property type="component" value="Unassembled WGS sequence"/>
</dbReference>
<dbReference type="GeneID" id="97988099"/>
<dbReference type="SUPFAM" id="SSF46785">
    <property type="entry name" value="Winged helix' DNA-binding domain"/>
    <property type="match status" value="1"/>
</dbReference>
<evidence type="ECO:0000259" key="4">
    <source>
        <dbReference type="PROSITE" id="PS50949"/>
    </source>
</evidence>
<keyword evidence="2" id="KW-0238">DNA-binding</keyword>
<dbReference type="SUPFAM" id="SSF48008">
    <property type="entry name" value="GntR ligand-binding domain-like"/>
    <property type="match status" value="1"/>
</dbReference>
<evidence type="ECO:0000256" key="1">
    <source>
        <dbReference type="ARBA" id="ARBA00023015"/>
    </source>
</evidence>
<dbReference type="InterPro" id="IPR036390">
    <property type="entry name" value="WH_DNA-bd_sf"/>
</dbReference>
<dbReference type="SMART" id="SM00345">
    <property type="entry name" value="HTH_GNTR"/>
    <property type="match status" value="1"/>
</dbReference>
<keyword evidence="3" id="KW-0804">Transcription</keyword>